<sequence>MRKLILYLILFVTLAKCAILPSIPAHLLDCYRAGVPELTAPRRLDVYLSLLRRVELHSQLDMRLLSSALLRSLRLDGIEQSSSNAVETEFILPYRASSFQFHKYKILMDIFLPSQNLIQVDEILPVGEKCLLHRMLSSAVRQWERGDENLVCPLSAQLSQSSNNMQTQSSGRIISRCPIEDGVIQTDWGTVSPGTLVAAIAASLEYQRVAVTEILNANIFKEDIAEPLMVSAKQEWFEDIETLNPTLAVQRQSDVADIGNIWVATLAGDIAEVVVNQGPRVGAAPQRLVIGSNNRWNDTLLPRDHYLFPQNLTVADWQLTDAEILAGIDGLILAHYVPKWIEQRRSLRLSQVLDMYYSNEGVSFDPTVKACNRQNLFTEIVKRDDLLTETSRFAHVLSLRQITVYIPVEEMERITNAAITAFMEYAPVIIRRNHRACQVLGGAPIIDLIVATDGSWKGYDVEQFMSWIGGSFEINMERGSIGLLHGNTGTWIAPPSYNLTTMFSHIRNFTDEWPNRLNLPTVLSRVLQHSLNSSLVEIANNASAGPSTVVLVVSPSDRPSATEMDRARELMASLRTTYFDVYFTYVAEDLSDFQNINNEYLDYSELFVQTASRSVQDVIVAVDTYVVKSNIPQRLVGAQCPFNNSRFDQVEYEDFVLPGRPAYYRIHPYYLRLQSLIRIQFRNDGQGQVLVCMWRGAEASRACQALAERALHVFNITDPCPSPDFCPPAYFTVTATSSANLCANNDCRLPNQVGYYITHGGLRCLPLRGDAANTKPFVKLLLVIITLLFIQIKTEN</sequence>
<keyword evidence="2" id="KW-1185">Reference proteome</keyword>
<proteinExistence type="predicted"/>
<evidence type="ECO:0000313" key="2">
    <source>
        <dbReference type="Proteomes" id="UP001231649"/>
    </source>
</evidence>
<name>A0ACC2RB33_9NEOP</name>
<comment type="caution">
    <text evidence="1">The sequence shown here is derived from an EMBL/GenBank/DDBJ whole genome shotgun (WGS) entry which is preliminary data.</text>
</comment>
<dbReference type="EMBL" id="CM056778">
    <property type="protein sequence ID" value="KAJ8736411.1"/>
    <property type="molecule type" value="Genomic_DNA"/>
</dbReference>
<organism evidence="1 2">
    <name type="scientific">Mythimna loreyi</name>
    <dbReference type="NCBI Taxonomy" id="667449"/>
    <lineage>
        <taxon>Eukaryota</taxon>
        <taxon>Metazoa</taxon>
        <taxon>Ecdysozoa</taxon>
        <taxon>Arthropoda</taxon>
        <taxon>Hexapoda</taxon>
        <taxon>Insecta</taxon>
        <taxon>Pterygota</taxon>
        <taxon>Neoptera</taxon>
        <taxon>Endopterygota</taxon>
        <taxon>Lepidoptera</taxon>
        <taxon>Glossata</taxon>
        <taxon>Ditrysia</taxon>
        <taxon>Noctuoidea</taxon>
        <taxon>Noctuidae</taxon>
        <taxon>Noctuinae</taxon>
        <taxon>Hadenini</taxon>
        <taxon>Mythimna</taxon>
    </lineage>
</organism>
<protein>
    <submittedName>
        <fullName evidence="1">Uncharacterized protein</fullName>
    </submittedName>
</protein>
<dbReference type="Proteomes" id="UP001231649">
    <property type="component" value="Chromosome 2"/>
</dbReference>
<gene>
    <name evidence="1" type="ORF">PYW08_007067</name>
</gene>
<reference evidence="1" key="1">
    <citation type="submission" date="2023-03" db="EMBL/GenBank/DDBJ databases">
        <title>Chromosome-level genomes of two armyworms, Mythimna separata and Mythimna loreyi, provide insights into the biosynthesis and reception of sex pheromones.</title>
        <authorList>
            <person name="Zhao H."/>
        </authorList>
    </citation>
    <scope>NUCLEOTIDE SEQUENCE</scope>
    <source>
        <strain evidence="1">BeijingLab</strain>
    </source>
</reference>
<evidence type="ECO:0000313" key="1">
    <source>
        <dbReference type="EMBL" id="KAJ8736411.1"/>
    </source>
</evidence>
<accession>A0ACC2RB33</accession>